<dbReference type="AlphaFoldDB" id="A0A194RH79"/>
<dbReference type="Proteomes" id="UP000053240">
    <property type="component" value="Unassembled WGS sequence"/>
</dbReference>
<gene>
    <name evidence="2" type="ORF">RR48_09318</name>
</gene>
<evidence type="ECO:0000256" key="1">
    <source>
        <dbReference type="SAM" id="SignalP"/>
    </source>
</evidence>
<evidence type="ECO:0000313" key="2">
    <source>
        <dbReference type="EMBL" id="KPJ15291.1"/>
    </source>
</evidence>
<proteinExistence type="predicted"/>
<feature type="chain" id="PRO_5008265213" evidence="1">
    <location>
        <begin position="20"/>
        <end position="148"/>
    </location>
</feature>
<reference evidence="2 3" key="1">
    <citation type="journal article" date="2015" name="Nat. Commun.">
        <title>Outbred genome sequencing and CRISPR/Cas9 gene editing in butterflies.</title>
        <authorList>
            <person name="Li X."/>
            <person name="Fan D."/>
            <person name="Zhang W."/>
            <person name="Liu G."/>
            <person name="Zhang L."/>
            <person name="Zhao L."/>
            <person name="Fang X."/>
            <person name="Chen L."/>
            <person name="Dong Y."/>
            <person name="Chen Y."/>
            <person name="Ding Y."/>
            <person name="Zhao R."/>
            <person name="Feng M."/>
            <person name="Zhu Y."/>
            <person name="Feng Y."/>
            <person name="Jiang X."/>
            <person name="Zhu D."/>
            <person name="Xiang H."/>
            <person name="Feng X."/>
            <person name="Li S."/>
            <person name="Wang J."/>
            <person name="Zhang G."/>
            <person name="Kronforst M.R."/>
            <person name="Wang W."/>
        </authorList>
    </citation>
    <scope>NUCLEOTIDE SEQUENCE [LARGE SCALE GENOMIC DNA]</scope>
    <source>
        <strain evidence="2">Ya'a_city_454_Pm</strain>
        <tissue evidence="2">Whole body</tissue>
    </source>
</reference>
<dbReference type="InParanoid" id="A0A194RH79"/>
<sequence length="148" mass="16098">MIRTILFVILLSTLHSCHGDLSVLTSIPGKITDAAKYILTEFSVKNNFGSKKDGGETSQSGTQISFKQRVVNGTVPNPVLEDGKMISALKKNQQRGDQDVVQKIADKQGDGNYNQNINLNDNLGDFNLNSFGRSTNNNYGNFSQTLGG</sequence>
<feature type="signal peptide" evidence="1">
    <location>
        <begin position="1"/>
        <end position="19"/>
    </location>
</feature>
<keyword evidence="3" id="KW-1185">Reference proteome</keyword>
<accession>A0A194RH79</accession>
<protein>
    <submittedName>
        <fullName evidence="2">Uncharacterized protein</fullName>
    </submittedName>
</protein>
<organism evidence="2 3">
    <name type="scientific">Papilio machaon</name>
    <name type="common">Old World swallowtail butterfly</name>
    <dbReference type="NCBI Taxonomy" id="76193"/>
    <lineage>
        <taxon>Eukaryota</taxon>
        <taxon>Metazoa</taxon>
        <taxon>Ecdysozoa</taxon>
        <taxon>Arthropoda</taxon>
        <taxon>Hexapoda</taxon>
        <taxon>Insecta</taxon>
        <taxon>Pterygota</taxon>
        <taxon>Neoptera</taxon>
        <taxon>Endopterygota</taxon>
        <taxon>Lepidoptera</taxon>
        <taxon>Glossata</taxon>
        <taxon>Ditrysia</taxon>
        <taxon>Papilionoidea</taxon>
        <taxon>Papilionidae</taxon>
        <taxon>Papilioninae</taxon>
        <taxon>Papilio</taxon>
    </lineage>
</organism>
<dbReference type="EMBL" id="KQ460397">
    <property type="protein sequence ID" value="KPJ15291.1"/>
    <property type="molecule type" value="Genomic_DNA"/>
</dbReference>
<name>A0A194RH79_PAPMA</name>
<evidence type="ECO:0000313" key="3">
    <source>
        <dbReference type="Proteomes" id="UP000053240"/>
    </source>
</evidence>
<keyword evidence="1" id="KW-0732">Signal</keyword>